<dbReference type="SUPFAM" id="SSF48371">
    <property type="entry name" value="ARM repeat"/>
    <property type="match status" value="1"/>
</dbReference>
<dbReference type="InterPro" id="IPR044968">
    <property type="entry name" value="PRD1"/>
</dbReference>
<dbReference type="Proteomes" id="UP001642360">
    <property type="component" value="Unassembled WGS sequence"/>
</dbReference>
<dbReference type="PANTHER" id="PTHR36379">
    <property type="entry name" value="PROTEIN PRD1"/>
    <property type="match status" value="1"/>
</dbReference>
<gene>
    <name evidence="1" type="ORF">ILEXP_LOCUS7115</name>
</gene>
<protein>
    <recommendedName>
        <fullName evidence="3">Protein PRD1</fullName>
    </recommendedName>
</protein>
<accession>A0ABC8R3Z3</accession>
<name>A0ABC8R3Z3_9AQUA</name>
<dbReference type="InterPro" id="IPR016024">
    <property type="entry name" value="ARM-type_fold"/>
</dbReference>
<evidence type="ECO:0000313" key="2">
    <source>
        <dbReference type="Proteomes" id="UP001642360"/>
    </source>
</evidence>
<proteinExistence type="predicted"/>
<reference evidence="1 2" key="1">
    <citation type="submission" date="2024-02" db="EMBL/GenBank/DDBJ databases">
        <authorList>
            <person name="Vignale AGUSTIN F."/>
            <person name="Sosa J E."/>
            <person name="Modenutti C."/>
        </authorList>
    </citation>
    <scope>NUCLEOTIDE SEQUENCE [LARGE SCALE GENOMIC DNA]</scope>
</reference>
<organism evidence="1 2">
    <name type="scientific">Ilex paraguariensis</name>
    <name type="common">yerba mate</name>
    <dbReference type="NCBI Taxonomy" id="185542"/>
    <lineage>
        <taxon>Eukaryota</taxon>
        <taxon>Viridiplantae</taxon>
        <taxon>Streptophyta</taxon>
        <taxon>Embryophyta</taxon>
        <taxon>Tracheophyta</taxon>
        <taxon>Spermatophyta</taxon>
        <taxon>Magnoliopsida</taxon>
        <taxon>eudicotyledons</taxon>
        <taxon>Gunneridae</taxon>
        <taxon>Pentapetalae</taxon>
        <taxon>asterids</taxon>
        <taxon>campanulids</taxon>
        <taxon>Aquifoliales</taxon>
        <taxon>Aquifoliaceae</taxon>
        <taxon>Ilex</taxon>
    </lineage>
</organism>
<comment type="caution">
    <text evidence="1">The sequence shown here is derived from an EMBL/GenBank/DDBJ whole genome shotgun (WGS) entry which is preliminary data.</text>
</comment>
<sequence>MQFTDSEQEQPTCLQGHRSSLILQTLEGGNICLLCVSNLISNPKSPTVHVSYALSQLSHALSQPQFLHSLLTFHSHFLVSPLVQALSSFDDEPIANQIIDLIIQICSAEDCEAYGEFVTRVGDKLSSGALGWSRRQVYMVHCLGVLLDHQEENPYLQIKDKNALVVNLVTGLQLPSEDIRGEILFVLYKISLLQYVYKDDGCADVLFVNCPKLLYLSLEALMKTQSDDVRLNCVALLTVLAQRGFFQNACANDLSSKNPCEADNFMHTAEHGIDEPLNILFAEAVKGPLLSSDSQVQIGTLDLIFLYLSWEGGSEKEVQILVEENIADYVFEILRLSGCKDPIVNSCIQVLDLLSTAEQAFRQRLAIGFTTLVPVLRYVAGVPFHPVQTQTLKLIWYCVSDSPGIASSSHIEELGLILTGMFKKHIDGDTGMLPEAFTMACTILVTLMQSPLSNETSNLATSVRDASRHSILTCLNIYDEYPNQLLHSLYLLKEAYAYSHEPHATNSSNIELRDCILDICKTHMLPWFIAVLNEMEEEDIALGILETFHSILLQHSVQAKEFTDILVSSSWFSLSFGCLGLFPSEKMKSRVYLMFSSIMDVLLGNDSGQPIRDSALHLPSDPMDLLFLLGQKSSHNLELASCQFAVLLILYASSLHDDRLADEKLVLTSLEQYILVNSSNILYGAAESITLGLLINLYGLYRGLAKKGYQIPYSPEAERILFHLMDEKKWDFLCTCIHMTSLKWLFQQEKICKSLSNQILKFCRCNSSNETHIIIHRNSVQNIDLNAIGELIASDDNFGATLFVCLLRELVEEGGNEHDFISVVNILAVIIDFFPAASDQLCLHGIASPIHNVFCHARHCSSPQTFRTLSQLIFIILRSVHPESLSDDEAWLAVTMKLMDYLIATVDADGWTEDGLMIIGILCLILHFSTNQKLVEASKTILLSSSLGLIINNTITEACARGPALVDYSEGTKLGETLIFVLSLHYFSLRSVQAVLPWTLDWKNILDDGSSMQTLSFMSIHCRDLCRLMHFGSPLVKLVASYCLLELFTGVSEVNCGNQENPQCTTWYLLSVMAVLEGQIFCSDIRVAMNCSHCLSMILSWEKPEMETRLAHENNWCRLVVEELAMSLAVPCLASKSFMFHHKPAVHVAVALLKQKKVPGWMTSVFDDSCIFAIVKNLSPSNVSTEMVLLFRKLLNCNYLKAEQIAGLNRVFQACRKCTYKDDVQDVSAEEHTQKMVVIPDDLGKVCEFLIDIMSSQLTPAIGRFQISKMRLLEEIELFSKSLIGEDDG</sequence>
<dbReference type="PANTHER" id="PTHR36379:SF1">
    <property type="entry name" value="PUTATIVE RECOMBINATION INITIATION DEFECT 1-RELATED"/>
    <property type="match status" value="1"/>
</dbReference>
<dbReference type="EMBL" id="CAUOFW020000981">
    <property type="protein sequence ID" value="CAK9139716.1"/>
    <property type="molecule type" value="Genomic_DNA"/>
</dbReference>
<keyword evidence="2" id="KW-1185">Reference proteome</keyword>
<evidence type="ECO:0008006" key="3">
    <source>
        <dbReference type="Google" id="ProtNLM"/>
    </source>
</evidence>
<evidence type="ECO:0000313" key="1">
    <source>
        <dbReference type="EMBL" id="CAK9139716.1"/>
    </source>
</evidence>